<sequence>MDSPFDSDELRELMAQYGAVHKPGMTDKLLKDMAPLFTAQGIDLDNLGPEVGIEELNQVLAQATEQYNFSLFNPETQHRELALRVLRSYSILLANSDADQAQQLFSSIRPEETGTTPAASHVIGVALGLVDSWFTDPTQQKHLARTKLSRTAGRPALATGGDILALARKGRAYDSLQSLTVNHGGLLVCAGAMLVVAAAVQMTAKHAGITVQDAATQLLTATDMPLSQMQQAQQEQRHHDDGSSFRKSSGGSLTHEDHRWTAKFKAWLTRQPEISAPSVAEEVAMFEFGLGLVRGANLDPHNILHMLKVVAIYHTVEPEASRGPLFATLQDYAEFRADTATSKKDTKNWLVFFEVVDEELGALVEELGLLPDLDIGLDLSGELLEILQAAAEVPDSQVVPALRQTRAISAINVLLDWIGPHKPVTQTGALRRAEISTIAAMLGISAVGVAKAPTFDPEHWRAEQQGTRPRHVTSMWDLGEVAIWWEALLVSEIIEVTTTKVTPGPQADQWRTNPERPYLEVFLAMILAQELIELVDPVDLEEAFETGTLPFGFEALTVITTHLQQCLQSAKEVTVEVPTTGRFNPAATMVAEVLSRLHLLGLVQFDSQTFILQVPLELRGAVGAGLFMFGQSWAKQINLG</sequence>
<dbReference type="EMBL" id="CP146203">
    <property type="protein sequence ID" value="XBH21051.1"/>
    <property type="molecule type" value="Genomic_DNA"/>
</dbReference>
<evidence type="ECO:0000313" key="2">
    <source>
        <dbReference type="EMBL" id="XBH21051.1"/>
    </source>
</evidence>
<feature type="region of interest" description="Disordered" evidence="1">
    <location>
        <begin position="226"/>
        <end position="254"/>
    </location>
</feature>
<organism evidence="2">
    <name type="scientific">Jonesiaceae bacterium BS-20</name>
    <dbReference type="NCBI Taxonomy" id="3120821"/>
    <lineage>
        <taxon>Bacteria</taxon>
        <taxon>Bacillati</taxon>
        <taxon>Actinomycetota</taxon>
        <taxon>Actinomycetes</taxon>
        <taxon>Micrococcales</taxon>
        <taxon>Jonesiaceae</taxon>
    </lineage>
</organism>
<accession>A0AAU7DUU9</accession>
<dbReference type="AlphaFoldDB" id="A0AAU7DUU9"/>
<protein>
    <submittedName>
        <fullName evidence="2">Uncharacterized protein</fullName>
    </submittedName>
</protein>
<proteinExistence type="predicted"/>
<reference evidence="2" key="1">
    <citation type="submission" date="2024-02" db="EMBL/GenBank/DDBJ databases">
        <title>Tomenella chthoni gen. nov. sp. nov., a member of the family Jonesiaceae isolated from bat guano.</title>
        <authorList>
            <person name="Miller S.L."/>
            <person name="King J."/>
            <person name="Sankaranarayanan K."/>
            <person name="Lawson P.A."/>
        </authorList>
    </citation>
    <scope>NUCLEOTIDE SEQUENCE</scope>
    <source>
        <strain evidence="2">BS-20</strain>
    </source>
</reference>
<feature type="compositionally biased region" description="Basic and acidic residues" evidence="1">
    <location>
        <begin position="235"/>
        <end position="244"/>
    </location>
</feature>
<gene>
    <name evidence="2" type="ORF">V5R04_12635</name>
</gene>
<evidence type="ECO:0000256" key="1">
    <source>
        <dbReference type="SAM" id="MobiDB-lite"/>
    </source>
</evidence>
<name>A0AAU7DUU9_9MICO</name>